<feature type="compositionally biased region" description="Basic and acidic residues" evidence="1">
    <location>
        <begin position="102"/>
        <end position="123"/>
    </location>
</feature>
<gene>
    <name evidence="2" type="ORF">DY000_02042268</name>
</gene>
<reference evidence="2 3" key="1">
    <citation type="journal article" date="2020" name="BMC Genomics">
        <title>Intraspecific diversification of the crop wild relative Brassica cretica Lam. using demographic model selection.</title>
        <authorList>
            <person name="Kioukis A."/>
            <person name="Michalopoulou V.A."/>
            <person name="Briers L."/>
            <person name="Pirintsos S."/>
            <person name="Studholme D.J."/>
            <person name="Pavlidis P."/>
            <person name="Sarris P.F."/>
        </authorList>
    </citation>
    <scope>NUCLEOTIDE SEQUENCE [LARGE SCALE GENOMIC DNA]</scope>
    <source>
        <strain evidence="3">cv. PFS-1207/04</strain>
    </source>
</reference>
<accession>A0ABQ7BNJ2</accession>
<evidence type="ECO:0000313" key="3">
    <source>
        <dbReference type="Proteomes" id="UP000266723"/>
    </source>
</evidence>
<evidence type="ECO:0000256" key="1">
    <source>
        <dbReference type="SAM" id="MobiDB-lite"/>
    </source>
</evidence>
<dbReference type="EMBL" id="QGKV02001507">
    <property type="protein sequence ID" value="KAF3533620.1"/>
    <property type="molecule type" value="Genomic_DNA"/>
</dbReference>
<keyword evidence="3" id="KW-1185">Reference proteome</keyword>
<protein>
    <recommendedName>
        <fullName evidence="4">Bromo domain-containing protein</fullName>
    </recommendedName>
</protein>
<sequence length="166" mass="18528">MKHVPSLDTLRTTMSNLKETEVMKESFTHDVMIMAGNNLYYREQHDLTLDLQAEGADLRTTLPPHTTKTASPNTEPEITPIRTINDRLGGSSKTKADTNSGSKDRRPALERFSEPEPAKELSGRRAPSFESGRLQDGENRGEEEVYMEQEQAVEPITGTERVPASV</sequence>
<feature type="region of interest" description="Disordered" evidence="1">
    <location>
        <begin position="59"/>
        <end position="166"/>
    </location>
</feature>
<comment type="caution">
    <text evidence="2">The sequence shown here is derived from an EMBL/GenBank/DDBJ whole genome shotgun (WGS) entry which is preliminary data.</text>
</comment>
<evidence type="ECO:0008006" key="4">
    <source>
        <dbReference type="Google" id="ProtNLM"/>
    </source>
</evidence>
<feature type="compositionally biased region" description="Polar residues" evidence="1">
    <location>
        <begin position="63"/>
        <end position="76"/>
    </location>
</feature>
<name>A0ABQ7BNJ2_BRACR</name>
<dbReference type="Proteomes" id="UP000266723">
    <property type="component" value="Unassembled WGS sequence"/>
</dbReference>
<evidence type="ECO:0000313" key="2">
    <source>
        <dbReference type="EMBL" id="KAF3533620.1"/>
    </source>
</evidence>
<organism evidence="2 3">
    <name type="scientific">Brassica cretica</name>
    <name type="common">Mustard</name>
    <dbReference type="NCBI Taxonomy" id="69181"/>
    <lineage>
        <taxon>Eukaryota</taxon>
        <taxon>Viridiplantae</taxon>
        <taxon>Streptophyta</taxon>
        <taxon>Embryophyta</taxon>
        <taxon>Tracheophyta</taxon>
        <taxon>Spermatophyta</taxon>
        <taxon>Magnoliopsida</taxon>
        <taxon>eudicotyledons</taxon>
        <taxon>Gunneridae</taxon>
        <taxon>Pentapetalae</taxon>
        <taxon>rosids</taxon>
        <taxon>malvids</taxon>
        <taxon>Brassicales</taxon>
        <taxon>Brassicaceae</taxon>
        <taxon>Brassiceae</taxon>
        <taxon>Brassica</taxon>
    </lineage>
</organism>
<proteinExistence type="predicted"/>
<feature type="compositionally biased region" description="Polar residues" evidence="1">
    <location>
        <begin position="91"/>
        <end position="101"/>
    </location>
</feature>
<feature type="compositionally biased region" description="Basic and acidic residues" evidence="1">
    <location>
        <begin position="133"/>
        <end position="143"/>
    </location>
</feature>